<comment type="caution">
    <text evidence="6">The sequence shown here is derived from an EMBL/GenBank/DDBJ whole genome shotgun (WGS) entry which is preliminary data.</text>
</comment>
<feature type="domain" description="TSP C-terminal" evidence="5">
    <location>
        <begin position="590"/>
        <end position="804"/>
    </location>
</feature>
<evidence type="ECO:0000256" key="3">
    <source>
        <dbReference type="ARBA" id="ARBA00022837"/>
    </source>
</evidence>
<evidence type="ECO:0000313" key="6">
    <source>
        <dbReference type="EMBL" id="CAL4071811.1"/>
    </source>
</evidence>
<evidence type="ECO:0000313" key="7">
    <source>
        <dbReference type="Proteomes" id="UP001497623"/>
    </source>
</evidence>
<reference evidence="6 7" key="1">
    <citation type="submission" date="2024-05" db="EMBL/GenBank/DDBJ databases">
        <authorList>
            <person name="Wallberg A."/>
        </authorList>
    </citation>
    <scope>NUCLEOTIDE SEQUENCE [LARGE SCALE GENOMIC DNA]</scope>
</reference>
<proteinExistence type="predicted"/>
<keyword evidence="7" id="KW-1185">Reference proteome</keyword>
<dbReference type="Pfam" id="PF02412">
    <property type="entry name" value="TSP_3"/>
    <property type="match status" value="4"/>
</dbReference>
<keyword evidence="1" id="KW-0245">EGF-like domain</keyword>
<keyword evidence="3" id="KW-0106">Calcium</keyword>
<dbReference type="GO" id="GO:0005576">
    <property type="term" value="C:extracellular region"/>
    <property type="evidence" value="ECO:0007669"/>
    <property type="project" value="InterPro"/>
</dbReference>
<dbReference type="Gene3D" id="4.10.1080.10">
    <property type="entry name" value="TSP type-3 repeat"/>
    <property type="match status" value="2"/>
</dbReference>
<feature type="non-terminal residue" evidence="6">
    <location>
        <position position="828"/>
    </location>
</feature>
<dbReference type="GO" id="GO:0007155">
    <property type="term" value="P:cell adhesion"/>
    <property type="evidence" value="ECO:0007669"/>
    <property type="project" value="InterPro"/>
</dbReference>
<accession>A0AAV2Q9N7</accession>
<dbReference type="Gene3D" id="2.60.120.200">
    <property type="match status" value="1"/>
</dbReference>
<dbReference type="SUPFAM" id="SSF103647">
    <property type="entry name" value="TSP type-3 repeat"/>
    <property type="match status" value="2"/>
</dbReference>
<dbReference type="PANTHER" id="PTHR10199">
    <property type="entry name" value="THROMBOSPONDIN"/>
    <property type="match status" value="1"/>
</dbReference>
<dbReference type="AlphaFoldDB" id="A0AAV2Q9N7"/>
<dbReference type="InterPro" id="IPR008859">
    <property type="entry name" value="Thrombospondin_C"/>
</dbReference>
<dbReference type="InterPro" id="IPR028974">
    <property type="entry name" value="TSP_type-3_rpt"/>
</dbReference>
<organism evidence="6 7">
    <name type="scientific">Meganyctiphanes norvegica</name>
    <name type="common">Northern krill</name>
    <name type="synonym">Thysanopoda norvegica</name>
    <dbReference type="NCBI Taxonomy" id="48144"/>
    <lineage>
        <taxon>Eukaryota</taxon>
        <taxon>Metazoa</taxon>
        <taxon>Ecdysozoa</taxon>
        <taxon>Arthropoda</taxon>
        <taxon>Crustacea</taxon>
        <taxon>Multicrustacea</taxon>
        <taxon>Malacostraca</taxon>
        <taxon>Eumalacostraca</taxon>
        <taxon>Eucarida</taxon>
        <taxon>Euphausiacea</taxon>
        <taxon>Euphausiidae</taxon>
        <taxon>Meganyctiphanes</taxon>
    </lineage>
</organism>
<dbReference type="PROSITE" id="PS51236">
    <property type="entry name" value="TSP_CTER"/>
    <property type="match status" value="1"/>
</dbReference>
<dbReference type="SUPFAM" id="SSF49899">
    <property type="entry name" value="Concanavalin A-like lectins/glucanases"/>
    <property type="match status" value="1"/>
</dbReference>
<gene>
    <name evidence="6" type="ORF">MNOR_LOCUS8653</name>
</gene>
<dbReference type="FunFam" id="4.10.1080.10:FF:000001">
    <property type="entry name" value="Thrombospondin 3"/>
    <property type="match status" value="1"/>
</dbReference>
<protein>
    <recommendedName>
        <fullName evidence="5">TSP C-terminal domain-containing protein</fullName>
    </recommendedName>
</protein>
<dbReference type="InterPro" id="IPR003367">
    <property type="entry name" value="Thrombospondin_3-like_rpt"/>
</dbReference>
<evidence type="ECO:0000259" key="5">
    <source>
        <dbReference type="PROSITE" id="PS51236"/>
    </source>
</evidence>
<dbReference type="FunFam" id="2.60.120.200:FF:000002">
    <property type="entry name" value="Thrombospondin 3"/>
    <property type="match status" value="1"/>
</dbReference>
<evidence type="ECO:0000256" key="4">
    <source>
        <dbReference type="SAM" id="MobiDB-lite"/>
    </source>
</evidence>
<feature type="compositionally biased region" description="Acidic residues" evidence="4">
    <location>
        <begin position="483"/>
        <end position="496"/>
    </location>
</feature>
<dbReference type="InterPro" id="IPR013320">
    <property type="entry name" value="ConA-like_dom_sf"/>
</dbReference>
<dbReference type="Pfam" id="PF05735">
    <property type="entry name" value="TSP_C"/>
    <property type="match status" value="1"/>
</dbReference>
<name>A0AAV2Q9N7_MEGNR</name>
<evidence type="ECO:0000256" key="2">
    <source>
        <dbReference type="ARBA" id="ARBA00022729"/>
    </source>
</evidence>
<sequence>MTLHPVKLTLSYLIVHSHSILDLRAYITAKIYVSEKSDSVCEIITEHYVRSPLTENSACEITNVSSVKVCKGRIIIPRTRAPQIKSHDFLMKCISSNLLLTLWTSNNYLAVPTYQVKIPWRPTCFVCGAAKIVSPETSRAFPKQKVSLNHHVVLMFKLVASINLICNIILAVNQCTTTEDEIKEFTQICRGLDNDTPSNLIVSGSILCFRDAVLKCMSKQQNALQITKCSHPIHKSCNTESYMHTHLKMKQSCMRSGGSCVGKPFTTNCKAGTLDKNGCKSKHCRCCIPDDDIKNNSNNAWNIQGVRYIMHPISAHVSLEARRDKCAENCSIRGGCDVNAKCILPNGGTTHLCKCNVGSAGNGKLCGSDQDLDGYPDMELKCKDVHCRKDNCPTKPNSGQEDLDDNGIGDACDNTAPVVITTVLPPCTNVLTNNCNPDYDKDGIANSEDNCPNIANKDQTNSDDDSYGDACDNCPNVNNPNQEDSDQDLVGDACDDGNDRDRDGIQDNIDNCPDVPNACQGNYDDDDKGNSCDNDADNDGILNNKDNCWLVFNPRQRNNDPCLNDNDNDGTSNLLDNCPDNPMIATTDFRTFEKVDLDPVGTSQADPNWIIKNDGAEIIQDLNSDPGLFFICHHVEGVDFEGTFFVDTTTDDDYAGFIFSYQSNARFYLMQWKKKYQEYWESTPFVAEGEPAITLKKVNSKTGPGPALRNALWHSDSVTDQTEVLWKDPQNIGWESQIAYRWQLLHRPQIGLIRLRILKGAALVADSGNIFDSDLKGGRLGAFVFSQEDVIWSNLGYRCNDMVPRDVYDDLPAQLKKEVDIDLSWNWW</sequence>
<keyword evidence="2" id="KW-0732">Signal</keyword>
<dbReference type="Proteomes" id="UP001497623">
    <property type="component" value="Unassembled WGS sequence"/>
</dbReference>
<feature type="region of interest" description="Disordered" evidence="4">
    <location>
        <begin position="455"/>
        <end position="531"/>
    </location>
</feature>
<dbReference type="PANTHER" id="PTHR10199:SF100">
    <property type="entry name" value="THROMBOSPONDIN, ISOFORM A"/>
    <property type="match status" value="1"/>
</dbReference>
<dbReference type="GO" id="GO:0005509">
    <property type="term" value="F:calcium ion binding"/>
    <property type="evidence" value="ECO:0007669"/>
    <property type="project" value="InterPro"/>
</dbReference>
<dbReference type="EMBL" id="CAXKWB010004047">
    <property type="protein sequence ID" value="CAL4071811.1"/>
    <property type="molecule type" value="Genomic_DNA"/>
</dbReference>
<evidence type="ECO:0000256" key="1">
    <source>
        <dbReference type="ARBA" id="ARBA00022536"/>
    </source>
</evidence>